<evidence type="ECO:0000256" key="2">
    <source>
        <dbReference type="ARBA" id="ARBA00022692"/>
    </source>
</evidence>
<feature type="transmembrane region" description="Helical" evidence="7">
    <location>
        <begin position="286"/>
        <end position="308"/>
    </location>
</feature>
<evidence type="ECO:0000256" key="7">
    <source>
        <dbReference type="SAM" id="Phobius"/>
    </source>
</evidence>
<evidence type="ECO:0000256" key="6">
    <source>
        <dbReference type="ARBA" id="ARBA00023136"/>
    </source>
</evidence>
<dbReference type="SMART" id="SM00382">
    <property type="entry name" value="AAA"/>
    <property type="match status" value="1"/>
</dbReference>
<evidence type="ECO:0000256" key="1">
    <source>
        <dbReference type="ARBA" id="ARBA00004651"/>
    </source>
</evidence>
<comment type="caution">
    <text evidence="10">The sequence shown here is derived from an EMBL/GenBank/DDBJ whole genome shotgun (WGS) entry which is preliminary data.</text>
</comment>
<gene>
    <name evidence="10" type="ORF">GCM10022399_27710</name>
</gene>
<dbReference type="SUPFAM" id="SSF90123">
    <property type="entry name" value="ABC transporter transmembrane region"/>
    <property type="match status" value="1"/>
</dbReference>
<dbReference type="CDD" id="cd18550">
    <property type="entry name" value="ABC_6TM_exporter_like"/>
    <property type="match status" value="1"/>
</dbReference>
<accession>A0ABP7DUP0</accession>
<dbReference type="PANTHER" id="PTHR43394:SF1">
    <property type="entry name" value="ATP-BINDING CASSETTE SUB-FAMILY B MEMBER 10, MITOCHONDRIAL"/>
    <property type="match status" value="1"/>
</dbReference>
<evidence type="ECO:0000313" key="11">
    <source>
        <dbReference type="Proteomes" id="UP001501468"/>
    </source>
</evidence>
<dbReference type="PROSITE" id="PS00211">
    <property type="entry name" value="ABC_TRANSPORTER_1"/>
    <property type="match status" value="1"/>
</dbReference>
<keyword evidence="5 7" id="KW-1133">Transmembrane helix</keyword>
<evidence type="ECO:0000313" key="10">
    <source>
        <dbReference type="EMBL" id="GAA3709401.1"/>
    </source>
</evidence>
<dbReference type="InterPro" id="IPR017871">
    <property type="entry name" value="ABC_transporter-like_CS"/>
</dbReference>
<feature type="domain" description="ABC transmembrane type-1" evidence="9">
    <location>
        <begin position="67"/>
        <end position="351"/>
    </location>
</feature>
<dbReference type="PANTHER" id="PTHR43394">
    <property type="entry name" value="ATP-DEPENDENT PERMEASE MDL1, MITOCHONDRIAL"/>
    <property type="match status" value="1"/>
</dbReference>
<dbReference type="PROSITE" id="PS50893">
    <property type="entry name" value="ABC_TRANSPORTER_2"/>
    <property type="match status" value="1"/>
</dbReference>
<feature type="domain" description="ABC transporter" evidence="8">
    <location>
        <begin position="403"/>
        <end position="638"/>
    </location>
</feature>
<dbReference type="SUPFAM" id="SSF52540">
    <property type="entry name" value="P-loop containing nucleoside triphosphate hydrolases"/>
    <property type="match status" value="1"/>
</dbReference>
<organism evidence="10 11">
    <name type="scientific">Terrabacter ginsenosidimutans</name>
    <dbReference type="NCBI Taxonomy" id="490575"/>
    <lineage>
        <taxon>Bacteria</taxon>
        <taxon>Bacillati</taxon>
        <taxon>Actinomycetota</taxon>
        <taxon>Actinomycetes</taxon>
        <taxon>Micrococcales</taxon>
        <taxon>Intrasporangiaceae</taxon>
        <taxon>Terrabacter</taxon>
    </lineage>
</organism>
<evidence type="ECO:0000259" key="9">
    <source>
        <dbReference type="PROSITE" id="PS50929"/>
    </source>
</evidence>
<feature type="transmembrane region" description="Helical" evidence="7">
    <location>
        <begin position="314"/>
        <end position="336"/>
    </location>
</feature>
<dbReference type="Gene3D" id="1.20.1560.10">
    <property type="entry name" value="ABC transporter type 1, transmembrane domain"/>
    <property type="match status" value="1"/>
</dbReference>
<keyword evidence="3" id="KW-0547">Nucleotide-binding</keyword>
<dbReference type="InterPro" id="IPR036640">
    <property type="entry name" value="ABC1_TM_sf"/>
</dbReference>
<evidence type="ECO:0000256" key="4">
    <source>
        <dbReference type="ARBA" id="ARBA00022840"/>
    </source>
</evidence>
<reference evidence="11" key="1">
    <citation type="journal article" date="2019" name="Int. J. Syst. Evol. Microbiol.">
        <title>The Global Catalogue of Microorganisms (GCM) 10K type strain sequencing project: providing services to taxonomists for standard genome sequencing and annotation.</title>
        <authorList>
            <consortium name="The Broad Institute Genomics Platform"/>
            <consortium name="The Broad Institute Genome Sequencing Center for Infectious Disease"/>
            <person name="Wu L."/>
            <person name="Ma J."/>
        </authorList>
    </citation>
    <scope>NUCLEOTIDE SEQUENCE [LARGE SCALE GENOMIC DNA]</scope>
    <source>
        <strain evidence="11">JCM 17125</strain>
    </source>
</reference>
<keyword evidence="2 7" id="KW-0812">Transmembrane</keyword>
<dbReference type="InterPro" id="IPR027417">
    <property type="entry name" value="P-loop_NTPase"/>
</dbReference>
<dbReference type="Proteomes" id="UP001501468">
    <property type="component" value="Unassembled WGS sequence"/>
</dbReference>
<dbReference type="Pfam" id="PF00005">
    <property type="entry name" value="ABC_tran"/>
    <property type="match status" value="1"/>
</dbReference>
<dbReference type="InterPro" id="IPR039421">
    <property type="entry name" value="Type_1_exporter"/>
</dbReference>
<proteinExistence type="predicted"/>
<keyword evidence="4 10" id="KW-0067">ATP-binding</keyword>
<keyword evidence="6 7" id="KW-0472">Membrane</keyword>
<dbReference type="EMBL" id="BAABDC010000004">
    <property type="protein sequence ID" value="GAA3709401.1"/>
    <property type="molecule type" value="Genomic_DNA"/>
</dbReference>
<feature type="transmembrane region" description="Helical" evidence="7">
    <location>
        <begin position="62"/>
        <end position="87"/>
    </location>
</feature>
<keyword evidence="11" id="KW-1185">Reference proteome</keyword>
<feature type="transmembrane region" description="Helical" evidence="7">
    <location>
        <begin position="102"/>
        <end position="123"/>
    </location>
</feature>
<evidence type="ECO:0000256" key="5">
    <source>
        <dbReference type="ARBA" id="ARBA00022989"/>
    </source>
</evidence>
<feature type="transmembrane region" description="Helical" evidence="7">
    <location>
        <begin position="181"/>
        <end position="202"/>
    </location>
</feature>
<dbReference type="Pfam" id="PF00664">
    <property type="entry name" value="ABC_membrane"/>
    <property type="match status" value="1"/>
</dbReference>
<dbReference type="InterPro" id="IPR011527">
    <property type="entry name" value="ABC1_TM_dom"/>
</dbReference>
<dbReference type="PROSITE" id="PS50929">
    <property type="entry name" value="ABC_TM1F"/>
    <property type="match status" value="1"/>
</dbReference>
<protein>
    <submittedName>
        <fullName evidence="10">ABC transporter ATP-binding protein</fullName>
    </submittedName>
</protein>
<name>A0ABP7DUP0_9MICO</name>
<sequence>MFPGPGESLSVLRGWMKGLQEVCSVGMQPWMAMRSMSRDSSVAERSLSPGTRRRVLTYAAPYRAAIIAFLAVVVLDSVLVVTVPLLIKSLVDDGVIPKDSSVVVRLSLVVAAIALVDAVLTVISRWYSSRIGEGLINDLRTQVFGHVLRQPIAFFTRAQTGSLVSRLNNDVVGAQQAFTSVLSNVVSNIVSVVLVVGAMLALSWQLTLGSLLLVPLFLVPAKLMGRRLASLAHRQMTLNADMGTRMTERFNVAGALLVKLFGQPAREEAEYAERAGRVRDIGIQIALNRTIFMTALTLVAALATAMVYGFGGVMAVNGTLSVGTLLALAALLARLYGPLTSLSNVRVDIMTALISFERVFEVLDLEPLVKERPGAVSLPDGPLGVELDHVSFRYPSADEVSLASLESVASGDRRGSGVVLHDVTVGAPAGHLIALVGPSGAGKTTLTSLVSRLYDPSEGSVRIGGLDLRDVTMTSLRDRVGVVTQEAHLFHDTIRANLLYARPDATDDEIHAALRAAQISDLVAELPEGLDTVVGDRGHRLSGGEKQRLAIARLLLKAPDVVVLDEATAHLDSESEVAVQRALDAALEGRTSIVIAHRLSTIRQADLIVVLDHGRVVQTGRHSELLAQGGLYADLHATQFDDQAMARAERAPDPVGAQLTP</sequence>
<dbReference type="InterPro" id="IPR003593">
    <property type="entry name" value="AAA+_ATPase"/>
</dbReference>
<evidence type="ECO:0000259" key="8">
    <source>
        <dbReference type="PROSITE" id="PS50893"/>
    </source>
</evidence>
<dbReference type="GO" id="GO:0005524">
    <property type="term" value="F:ATP binding"/>
    <property type="evidence" value="ECO:0007669"/>
    <property type="project" value="UniProtKB-KW"/>
</dbReference>
<comment type="subcellular location">
    <subcellularLocation>
        <location evidence="1">Cell membrane</location>
        <topology evidence="1">Multi-pass membrane protein</topology>
    </subcellularLocation>
</comment>
<dbReference type="Gene3D" id="3.40.50.300">
    <property type="entry name" value="P-loop containing nucleotide triphosphate hydrolases"/>
    <property type="match status" value="1"/>
</dbReference>
<dbReference type="InterPro" id="IPR003439">
    <property type="entry name" value="ABC_transporter-like_ATP-bd"/>
</dbReference>
<evidence type="ECO:0000256" key="3">
    <source>
        <dbReference type="ARBA" id="ARBA00022741"/>
    </source>
</evidence>